<dbReference type="Gene3D" id="1.10.287.470">
    <property type="entry name" value="Helix hairpin bin"/>
    <property type="match status" value="1"/>
</dbReference>
<dbReference type="FunFam" id="2.40.420.20:FF:000001">
    <property type="entry name" value="Efflux RND transporter periplasmic adaptor subunit"/>
    <property type="match status" value="1"/>
</dbReference>
<dbReference type="InterPro" id="IPR006143">
    <property type="entry name" value="RND_pump_MFP"/>
</dbReference>
<evidence type="ECO:0000256" key="6">
    <source>
        <dbReference type="SAM" id="SignalP"/>
    </source>
</evidence>
<evidence type="ECO:0000259" key="8">
    <source>
        <dbReference type="Pfam" id="PF25917"/>
    </source>
</evidence>
<accession>A0A1M7PU92</accession>
<dbReference type="AlphaFoldDB" id="A0A1M7PU92"/>
<organism evidence="11 12">
    <name type="scientific">Pseudomonas asturiensis</name>
    <dbReference type="NCBI Taxonomy" id="1190415"/>
    <lineage>
        <taxon>Bacteria</taxon>
        <taxon>Pseudomonadati</taxon>
        <taxon>Pseudomonadota</taxon>
        <taxon>Gammaproteobacteria</taxon>
        <taxon>Pseudomonadales</taxon>
        <taxon>Pseudomonadaceae</taxon>
        <taxon>Pseudomonas</taxon>
    </lineage>
</organism>
<evidence type="ECO:0000256" key="4">
    <source>
        <dbReference type="ARBA" id="ARBA00023054"/>
    </source>
</evidence>
<dbReference type="Gene3D" id="2.40.420.20">
    <property type="match status" value="1"/>
</dbReference>
<evidence type="ECO:0000313" key="11">
    <source>
        <dbReference type="EMBL" id="SHN21033.1"/>
    </source>
</evidence>
<gene>
    <name evidence="11" type="ORF">SAMN05216593_113122</name>
</gene>
<name>A0A1M7PU92_9PSED</name>
<dbReference type="STRING" id="1190415.SAMN05216593_113122"/>
<feature type="domain" description="Multidrug resistance protein MdtA-like barrel-sandwich hybrid" evidence="8">
    <location>
        <begin position="65"/>
        <end position="207"/>
    </location>
</feature>
<sequence>MNRLFASIFLPVMAAAAIGALAACGKAPGGAPPPQGTPQVGIVEVTLQKVAFTSELPGRTSPFQIAEVRPQVSGIVLTREFVEGSDVKTRQALYKIDPATYKAALDNDLATLAKAKATLTSLRLKTQRYKELSTYQAVSRQDYDDAISSLGQGEADVQAAQASVDSSRINLGYTRVDAPISGRISKSTITPGALVTANQSTALATIQQLDPIYVDVTQPSAALLRFKRSLARGELQKAGADSAKVRLRLEDGSLYPLEGKLEFSDVTVDPSAGSITIRALFPNPRADLLPGMYVRALLEEGVKEDGLLVPQQAVARDSTGKPFAYVVGKDNKLQRRQLLIERAIGNKWLVSKGLQAGDKLVVDGHQRAAPDIEVTTAPWQEPVVPDDKASSSSYTF</sequence>
<dbReference type="Pfam" id="PF25876">
    <property type="entry name" value="HH_MFP_RND"/>
    <property type="match status" value="1"/>
</dbReference>
<dbReference type="RefSeq" id="WP_073170011.1">
    <property type="nucleotide sequence ID" value="NZ_FRDA01000013.1"/>
</dbReference>
<evidence type="ECO:0000256" key="1">
    <source>
        <dbReference type="ARBA" id="ARBA00004519"/>
    </source>
</evidence>
<keyword evidence="4" id="KW-0175">Coiled coil</keyword>
<feature type="region of interest" description="Disordered" evidence="5">
    <location>
        <begin position="377"/>
        <end position="396"/>
    </location>
</feature>
<keyword evidence="3" id="KW-0813">Transport</keyword>
<proteinExistence type="inferred from homology"/>
<evidence type="ECO:0000256" key="5">
    <source>
        <dbReference type="SAM" id="MobiDB-lite"/>
    </source>
</evidence>
<evidence type="ECO:0000259" key="10">
    <source>
        <dbReference type="Pfam" id="PF25967"/>
    </source>
</evidence>
<dbReference type="SUPFAM" id="SSF111369">
    <property type="entry name" value="HlyD-like secretion proteins"/>
    <property type="match status" value="1"/>
</dbReference>
<dbReference type="Pfam" id="PF25944">
    <property type="entry name" value="Beta-barrel_RND"/>
    <property type="match status" value="1"/>
</dbReference>
<dbReference type="EMBL" id="FRDA01000013">
    <property type="protein sequence ID" value="SHN21033.1"/>
    <property type="molecule type" value="Genomic_DNA"/>
</dbReference>
<dbReference type="PROSITE" id="PS51257">
    <property type="entry name" value="PROKAR_LIPOPROTEIN"/>
    <property type="match status" value="1"/>
</dbReference>
<dbReference type="PANTHER" id="PTHR30158">
    <property type="entry name" value="ACRA/E-RELATED COMPONENT OF DRUG EFFLUX TRANSPORTER"/>
    <property type="match status" value="1"/>
</dbReference>
<dbReference type="InterPro" id="IPR058627">
    <property type="entry name" value="MdtA-like_C"/>
</dbReference>
<dbReference type="Pfam" id="PF25967">
    <property type="entry name" value="RND-MFP_C"/>
    <property type="match status" value="1"/>
</dbReference>
<protein>
    <submittedName>
        <fullName evidence="11">Membrane fusion protein, multidrug efflux system</fullName>
    </submittedName>
</protein>
<evidence type="ECO:0000256" key="2">
    <source>
        <dbReference type="ARBA" id="ARBA00009477"/>
    </source>
</evidence>
<comment type="similarity">
    <text evidence="2">Belongs to the membrane fusion protein (MFP) (TC 8.A.1) family.</text>
</comment>
<evidence type="ECO:0000313" key="12">
    <source>
        <dbReference type="Proteomes" id="UP000183983"/>
    </source>
</evidence>
<feature type="signal peptide" evidence="6">
    <location>
        <begin position="1"/>
        <end position="22"/>
    </location>
</feature>
<comment type="subcellular location">
    <subcellularLocation>
        <location evidence="1">Cell inner membrane</location>
        <topology evidence="1">Lipid-anchor</topology>
    </subcellularLocation>
</comment>
<dbReference type="InterPro" id="IPR058626">
    <property type="entry name" value="MdtA-like_b-barrel"/>
</dbReference>
<dbReference type="Gene3D" id="2.40.30.170">
    <property type="match status" value="1"/>
</dbReference>
<dbReference type="InterPro" id="IPR058625">
    <property type="entry name" value="MdtA-like_BSH"/>
</dbReference>
<evidence type="ECO:0000259" key="9">
    <source>
        <dbReference type="Pfam" id="PF25944"/>
    </source>
</evidence>
<dbReference type="Pfam" id="PF25917">
    <property type="entry name" value="BSH_RND"/>
    <property type="match status" value="1"/>
</dbReference>
<reference evidence="11 12" key="1">
    <citation type="submission" date="2016-11" db="EMBL/GenBank/DDBJ databases">
        <authorList>
            <person name="Jaros S."/>
            <person name="Januszkiewicz K."/>
            <person name="Wedrychowicz H."/>
        </authorList>
    </citation>
    <scope>NUCLEOTIDE SEQUENCE [LARGE SCALE GENOMIC DNA]</scope>
    <source>
        <strain evidence="11 12">LMG 26898</strain>
    </source>
</reference>
<evidence type="ECO:0000256" key="3">
    <source>
        <dbReference type="ARBA" id="ARBA00022448"/>
    </source>
</evidence>
<dbReference type="Proteomes" id="UP000183983">
    <property type="component" value="Unassembled WGS sequence"/>
</dbReference>
<dbReference type="GO" id="GO:0022857">
    <property type="term" value="F:transmembrane transporter activity"/>
    <property type="evidence" value="ECO:0007669"/>
    <property type="project" value="InterPro"/>
</dbReference>
<keyword evidence="6" id="KW-0732">Signal</keyword>
<feature type="domain" description="Multidrug resistance protein MdtA-like C-terminal permuted SH3" evidence="10">
    <location>
        <begin position="307"/>
        <end position="367"/>
    </location>
</feature>
<dbReference type="GO" id="GO:0005886">
    <property type="term" value="C:plasma membrane"/>
    <property type="evidence" value="ECO:0007669"/>
    <property type="project" value="UniProtKB-SubCell"/>
</dbReference>
<evidence type="ECO:0000259" key="7">
    <source>
        <dbReference type="Pfam" id="PF25876"/>
    </source>
</evidence>
<dbReference type="PANTHER" id="PTHR30158:SF3">
    <property type="entry name" value="MULTIDRUG EFFLUX PUMP SUBUNIT ACRA-RELATED"/>
    <property type="match status" value="1"/>
</dbReference>
<feature type="domain" description="Multidrug resistance protein MdtA-like alpha-helical hairpin" evidence="7">
    <location>
        <begin position="107"/>
        <end position="174"/>
    </location>
</feature>
<dbReference type="InterPro" id="IPR058624">
    <property type="entry name" value="MdtA-like_HH"/>
</dbReference>
<feature type="domain" description="Multidrug resistance protein MdtA-like beta-barrel" evidence="9">
    <location>
        <begin position="211"/>
        <end position="301"/>
    </location>
</feature>
<dbReference type="OrthoDB" id="9816569at2"/>
<feature type="chain" id="PRO_5012703559" evidence="6">
    <location>
        <begin position="23"/>
        <end position="396"/>
    </location>
</feature>
<dbReference type="NCBIfam" id="TIGR01730">
    <property type="entry name" value="RND_mfp"/>
    <property type="match status" value="1"/>
</dbReference>
<dbReference type="Gene3D" id="2.40.50.100">
    <property type="match status" value="1"/>
</dbReference>
<dbReference type="GO" id="GO:0046677">
    <property type="term" value="P:response to antibiotic"/>
    <property type="evidence" value="ECO:0007669"/>
    <property type="project" value="TreeGrafter"/>
</dbReference>